<dbReference type="PRINTS" id="PR00599">
    <property type="entry name" value="MAPEPTIDASE"/>
</dbReference>
<dbReference type="KEGG" id="ntr:B0W44_01420"/>
<dbReference type="Gene3D" id="3.90.230.10">
    <property type="entry name" value="Creatinase/methionine aminopeptidase superfamily"/>
    <property type="match status" value="1"/>
</dbReference>
<dbReference type="CDD" id="cd01092">
    <property type="entry name" value="APP-like"/>
    <property type="match status" value="1"/>
</dbReference>
<dbReference type="GO" id="GO:0004177">
    <property type="term" value="F:aminopeptidase activity"/>
    <property type="evidence" value="ECO:0007669"/>
    <property type="project" value="UniProtKB-ARBA"/>
</dbReference>
<dbReference type="Pfam" id="PF01321">
    <property type="entry name" value="Creatinase_N"/>
    <property type="match status" value="1"/>
</dbReference>
<reference evidence="6 7" key="1">
    <citation type="journal article" date="2015" name="Int. J. Syst. Evol. Microbiol.">
        <title>Novibacillus thermophilus gen. nov., sp. nov., a Gram-staining-negative and moderately thermophilic member of the family Thermoactinomycetaceae.</title>
        <authorList>
            <person name="Yang G."/>
            <person name="Chen J."/>
            <person name="Zhou S."/>
        </authorList>
    </citation>
    <scope>NUCLEOTIDE SEQUENCE [LARGE SCALE GENOMIC DNA]</scope>
    <source>
        <strain evidence="6 7">SG-1</strain>
    </source>
</reference>
<dbReference type="PANTHER" id="PTHR46112:SF10">
    <property type="entry name" value="DIPEPTIDASE YKVY-RELATED"/>
    <property type="match status" value="1"/>
</dbReference>
<evidence type="ECO:0000259" key="4">
    <source>
        <dbReference type="Pfam" id="PF00557"/>
    </source>
</evidence>
<name>A0A1U9K3P0_9BACL</name>
<evidence type="ECO:0000259" key="5">
    <source>
        <dbReference type="Pfam" id="PF01321"/>
    </source>
</evidence>
<evidence type="ECO:0000256" key="3">
    <source>
        <dbReference type="ARBA" id="ARBA00023211"/>
    </source>
</evidence>
<dbReference type="Pfam" id="PF00557">
    <property type="entry name" value="Peptidase_M24"/>
    <property type="match status" value="1"/>
</dbReference>
<dbReference type="InterPro" id="IPR029149">
    <property type="entry name" value="Creatin/AminoP/Spt16_N"/>
</dbReference>
<dbReference type="AlphaFoldDB" id="A0A1U9K3P0"/>
<dbReference type="STRING" id="1471761.B0W44_01420"/>
<gene>
    <name evidence="6" type="ORF">B0W44_01420</name>
</gene>
<dbReference type="InterPro" id="IPR050659">
    <property type="entry name" value="Peptidase_M24B"/>
</dbReference>
<dbReference type="GO" id="GO:0008235">
    <property type="term" value="F:metalloexopeptidase activity"/>
    <property type="evidence" value="ECO:0007669"/>
    <property type="project" value="UniProtKB-ARBA"/>
</dbReference>
<dbReference type="SUPFAM" id="SSF53092">
    <property type="entry name" value="Creatinase/prolidase N-terminal domain"/>
    <property type="match status" value="1"/>
</dbReference>
<evidence type="ECO:0000313" key="7">
    <source>
        <dbReference type="Proteomes" id="UP000188603"/>
    </source>
</evidence>
<dbReference type="InterPro" id="IPR001714">
    <property type="entry name" value="Pept_M24_MAP"/>
</dbReference>
<keyword evidence="3" id="KW-0464">Manganese</keyword>
<dbReference type="PANTHER" id="PTHR46112">
    <property type="entry name" value="AMINOPEPTIDASE"/>
    <property type="match status" value="1"/>
</dbReference>
<evidence type="ECO:0000256" key="2">
    <source>
        <dbReference type="ARBA" id="ARBA00008766"/>
    </source>
</evidence>
<keyword evidence="7" id="KW-1185">Reference proteome</keyword>
<evidence type="ECO:0000313" key="6">
    <source>
        <dbReference type="EMBL" id="AQS54640.1"/>
    </source>
</evidence>
<dbReference type="RefSeq" id="WP_077718461.1">
    <property type="nucleotide sequence ID" value="NZ_CP019699.1"/>
</dbReference>
<dbReference type="OrthoDB" id="9806388at2"/>
<evidence type="ECO:0000256" key="1">
    <source>
        <dbReference type="ARBA" id="ARBA00001936"/>
    </source>
</evidence>
<dbReference type="InterPro" id="IPR000994">
    <property type="entry name" value="Pept_M24"/>
</dbReference>
<proteinExistence type="inferred from homology"/>
<feature type="domain" description="Creatinase N-terminal" evidence="5">
    <location>
        <begin position="6"/>
        <end position="138"/>
    </location>
</feature>
<dbReference type="SUPFAM" id="SSF55920">
    <property type="entry name" value="Creatinase/aminopeptidase"/>
    <property type="match status" value="1"/>
</dbReference>
<dbReference type="Proteomes" id="UP000188603">
    <property type="component" value="Chromosome"/>
</dbReference>
<sequence length="365" mass="40575">MDYQSRLKSLRHKMAEDNVDVAMITSPVNVYYFTGFYTDPHERFLALVIDNRGDQISLFVPELEERAAKDVVDTCTLISVPDGENPYTLLQQTIRPGVRAFGIEKKNVSLFQYEQLAERFPQAAFTDVEAWITSQRMIKTADEIARVQRAVDVIEDVLRRGIEAFSPGMTELELTAELEYHMKVLGAERPAFSTTVLSGQRSSLPHGTPGERKIERGDFLLIDMGVFVDGYCSDITRTFVVGEGTEKQTDMYDTVLKANREAIAAVKSGTPIGNADRAARDYIAARGYGPFFTHRVGHGFGLEAHEAPSLHSDNDLVVTPGLLLTIEPGIYIPEIGGVRIEDDVYVGADGQVQVLTSYPKELTFL</sequence>
<dbReference type="EMBL" id="CP019699">
    <property type="protein sequence ID" value="AQS54640.1"/>
    <property type="molecule type" value="Genomic_DNA"/>
</dbReference>
<dbReference type="InterPro" id="IPR000587">
    <property type="entry name" value="Creatinase_N"/>
</dbReference>
<protein>
    <submittedName>
        <fullName evidence="6">Peptidase M24 family protein</fullName>
    </submittedName>
</protein>
<organism evidence="6 7">
    <name type="scientific">Novibacillus thermophilus</name>
    <dbReference type="NCBI Taxonomy" id="1471761"/>
    <lineage>
        <taxon>Bacteria</taxon>
        <taxon>Bacillati</taxon>
        <taxon>Bacillota</taxon>
        <taxon>Bacilli</taxon>
        <taxon>Bacillales</taxon>
        <taxon>Thermoactinomycetaceae</taxon>
        <taxon>Novibacillus</taxon>
    </lineage>
</organism>
<dbReference type="InterPro" id="IPR036005">
    <property type="entry name" value="Creatinase/aminopeptidase-like"/>
</dbReference>
<dbReference type="Gene3D" id="3.40.350.10">
    <property type="entry name" value="Creatinase/prolidase N-terminal domain"/>
    <property type="match status" value="1"/>
</dbReference>
<feature type="domain" description="Peptidase M24" evidence="4">
    <location>
        <begin position="146"/>
        <end position="346"/>
    </location>
</feature>
<comment type="similarity">
    <text evidence="2">Belongs to the peptidase M24B family.</text>
</comment>
<accession>A0A1U9K3P0</accession>
<comment type="cofactor">
    <cofactor evidence="1">
        <name>Mn(2+)</name>
        <dbReference type="ChEBI" id="CHEBI:29035"/>
    </cofactor>
</comment>